<evidence type="ECO:0000256" key="1">
    <source>
        <dbReference type="ARBA" id="ARBA00022679"/>
    </source>
</evidence>
<organism evidence="2 3">
    <name type="scientific">Endozoicomonas lisbonensis</name>
    <dbReference type="NCBI Taxonomy" id="3120522"/>
    <lineage>
        <taxon>Bacteria</taxon>
        <taxon>Pseudomonadati</taxon>
        <taxon>Pseudomonadota</taxon>
        <taxon>Gammaproteobacteria</taxon>
        <taxon>Oceanospirillales</taxon>
        <taxon>Endozoicomonadaceae</taxon>
        <taxon>Endozoicomonas</taxon>
    </lineage>
</organism>
<dbReference type="SFLD" id="SFLDG01018">
    <property type="entry name" value="Squalene/Phytoene_Synthase_Lik"/>
    <property type="match status" value="1"/>
</dbReference>
<reference evidence="2 3" key="1">
    <citation type="submission" date="2024-06" db="EMBL/GenBank/DDBJ databases">
        <title>Genomic Encyclopedia of Type Strains, Phase V (KMG-V): Genome sequencing to study the core and pangenomes of soil and plant-associated prokaryotes.</title>
        <authorList>
            <person name="Whitman W."/>
        </authorList>
    </citation>
    <scope>NUCLEOTIDE SEQUENCE [LARGE SCALE GENOMIC DNA]</scope>
    <source>
        <strain evidence="2 3">NE40</strain>
    </source>
</reference>
<accession>A0ABV2SBV8</accession>
<dbReference type="PROSITE" id="PS01045">
    <property type="entry name" value="SQUALEN_PHYTOEN_SYN_2"/>
    <property type="match status" value="1"/>
</dbReference>
<dbReference type="Pfam" id="PF00494">
    <property type="entry name" value="SQS_PSY"/>
    <property type="match status" value="1"/>
</dbReference>
<gene>
    <name evidence="2" type="ORF">V5J35_000429</name>
</gene>
<dbReference type="Gene3D" id="1.10.600.10">
    <property type="entry name" value="Farnesyl Diphosphate Synthase"/>
    <property type="match status" value="1"/>
</dbReference>
<dbReference type="PANTHER" id="PTHR31480">
    <property type="entry name" value="BIFUNCTIONAL LYCOPENE CYCLASE/PHYTOENE SYNTHASE"/>
    <property type="match status" value="1"/>
</dbReference>
<keyword evidence="1 2" id="KW-0808">Transferase</keyword>
<comment type="caution">
    <text evidence="2">The sequence shown here is derived from an EMBL/GenBank/DDBJ whole genome shotgun (WGS) entry which is preliminary data.</text>
</comment>
<dbReference type="EMBL" id="JBEWTB010000002">
    <property type="protein sequence ID" value="MET4755237.1"/>
    <property type="molecule type" value="Genomic_DNA"/>
</dbReference>
<dbReference type="SFLD" id="SFLDS00005">
    <property type="entry name" value="Isoprenoid_Synthase_Type_I"/>
    <property type="match status" value="1"/>
</dbReference>
<dbReference type="InterPro" id="IPR008949">
    <property type="entry name" value="Isoprenoid_synthase_dom_sf"/>
</dbReference>
<proteinExistence type="predicted"/>
<dbReference type="RefSeq" id="WP_354009681.1">
    <property type="nucleotide sequence ID" value="NZ_JBEWTA010000001.1"/>
</dbReference>
<dbReference type="GO" id="GO:0016740">
    <property type="term" value="F:transferase activity"/>
    <property type="evidence" value="ECO:0007669"/>
    <property type="project" value="UniProtKB-KW"/>
</dbReference>
<dbReference type="SFLD" id="SFLDG01212">
    <property type="entry name" value="Phytoene_synthase_like"/>
    <property type="match status" value="1"/>
</dbReference>
<evidence type="ECO:0000313" key="3">
    <source>
        <dbReference type="Proteomes" id="UP001549366"/>
    </source>
</evidence>
<dbReference type="CDD" id="cd00683">
    <property type="entry name" value="Trans_IPPS_HH"/>
    <property type="match status" value="1"/>
</dbReference>
<dbReference type="InterPro" id="IPR044843">
    <property type="entry name" value="Trans_IPPS_bact-type"/>
</dbReference>
<keyword evidence="3" id="KW-1185">Reference proteome</keyword>
<dbReference type="InterPro" id="IPR002060">
    <property type="entry name" value="Squ/phyt_synthse"/>
</dbReference>
<dbReference type="InterPro" id="IPR019845">
    <property type="entry name" value="Squalene/phytoene_synthase_CS"/>
</dbReference>
<dbReference type="SUPFAM" id="SSF48576">
    <property type="entry name" value="Terpenoid synthases"/>
    <property type="match status" value="1"/>
</dbReference>
<dbReference type="EC" id="2.5.1.32" evidence="2"/>
<name>A0ABV2SBV8_9GAMM</name>
<dbReference type="InterPro" id="IPR033904">
    <property type="entry name" value="Trans_IPPS_HH"/>
</dbReference>
<protein>
    <submittedName>
        <fullName evidence="2">Phytoene synthase</fullName>
        <ecNumber evidence="2">2.5.1.32</ecNumber>
    </submittedName>
</protein>
<dbReference type="Proteomes" id="UP001549366">
    <property type="component" value="Unassembled WGS sequence"/>
</dbReference>
<evidence type="ECO:0000313" key="2">
    <source>
        <dbReference type="EMBL" id="MET4755237.1"/>
    </source>
</evidence>
<sequence length="301" mass="33548">MTVPLSSTPSEPLEVLSKHGKSFRFAGALLSKERLDDAARLYRFCRWVDDLADQCADHPLALEQLDSIERALTDQRSDKPIVSDFIALQKQVGIHNAAPFALLDGMRSDLGKVAVQSEEDLVRYAYRAAGTVGLMMCPVLGAAEAGWPHGVDLGIAMQLTNIARDVAEDAAMGRRYLPEIWCPFPAQRLIRFDDDDRSTVQQAIQNVLQMAERYYASAVVGLAYLPFRSRLAIAAALAIYREIGLRLEHHNYAYWQGRVVVPVRRKVMLTLSRLPLQCISVGQPAEHDPELHKPLTGLYPV</sequence>